<evidence type="ECO:0000256" key="9">
    <source>
        <dbReference type="PROSITE-ProRule" id="PRU01373"/>
    </source>
</evidence>
<keyword evidence="6 9" id="KW-0133">Cell shape</keyword>
<dbReference type="GO" id="GO:0005576">
    <property type="term" value="C:extracellular region"/>
    <property type="evidence" value="ECO:0007669"/>
    <property type="project" value="TreeGrafter"/>
</dbReference>
<evidence type="ECO:0000313" key="13">
    <source>
        <dbReference type="Proteomes" id="UP000600449"/>
    </source>
</evidence>
<keyword evidence="4" id="KW-0808">Transferase</keyword>
<dbReference type="InterPro" id="IPR038063">
    <property type="entry name" value="Transpep_catalytic_dom"/>
</dbReference>
<feature type="signal peptide" evidence="10">
    <location>
        <begin position="1"/>
        <end position="15"/>
    </location>
</feature>
<comment type="pathway">
    <text evidence="1 9">Cell wall biogenesis; peptidoglycan biosynthesis.</text>
</comment>
<evidence type="ECO:0000256" key="8">
    <source>
        <dbReference type="ARBA" id="ARBA00023316"/>
    </source>
</evidence>
<dbReference type="GO" id="GO:0018104">
    <property type="term" value="P:peptidoglycan-protein cross-linking"/>
    <property type="evidence" value="ECO:0007669"/>
    <property type="project" value="TreeGrafter"/>
</dbReference>
<feature type="chain" id="PRO_5037433387" description="L,D-TPase catalytic domain-containing protein" evidence="10">
    <location>
        <begin position="16"/>
        <end position="225"/>
    </location>
</feature>
<keyword evidence="10" id="KW-0732">Signal</keyword>
<evidence type="ECO:0000256" key="4">
    <source>
        <dbReference type="ARBA" id="ARBA00022679"/>
    </source>
</evidence>
<comment type="similarity">
    <text evidence="2">Belongs to the YkuD family.</text>
</comment>
<evidence type="ECO:0000256" key="10">
    <source>
        <dbReference type="SAM" id="SignalP"/>
    </source>
</evidence>
<keyword evidence="8 9" id="KW-0961">Cell wall biogenesis/degradation</keyword>
<keyword evidence="5" id="KW-0378">Hydrolase</keyword>
<evidence type="ECO:0000256" key="6">
    <source>
        <dbReference type="ARBA" id="ARBA00022960"/>
    </source>
</evidence>
<dbReference type="Pfam" id="PF03734">
    <property type="entry name" value="YkuD"/>
    <property type="match status" value="1"/>
</dbReference>
<proteinExistence type="inferred from homology"/>
<dbReference type="InterPro" id="IPR050979">
    <property type="entry name" value="LD-transpeptidase"/>
</dbReference>
<dbReference type="EMBL" id="BMMF01000004">
    <property type="protein sequence ID" value="GGK29419.1"/>
    <property type="molecule type" value="Genomic_DNA"/>
</dbReference>
<feature type="active site" description="Proton donor/acceptor" evidence="9">
    <location>
        <position position="183"/>
    </location>
</feature>
<accession>A0A917Q7V6</accession>
<reference evidence="12 13" key="1">
    <citation type="journal article" date="2014" name="Int. J. Syst. Evol. Microbiol.">
        <title>Complete genome sequence of Corynebacterium casei LMG S-19264T (=DSM 44701T), isolated from a smear-ripened cheese.</title>
        <authorList>
            <consortium name="US DOE Joint Genome Institute (JGI-PGF)"/>
            <person name="Walter F."/>
            <person name="Albersmeier A."/>
            <person name="Kalinowski J."/>
            <person name="Ruckert C."/>
        </authorList>
    </citation>
    <scope>NUCLEOTIDE SEQUENCE [LARGE SCALE GENOMIC DNA]</scope>
    <source>
        <strain evidence="12 13">CGMCC 1.9161</strain>
    </source>
</reference>
<comment type="caution">
    <text evidence="12">The sequence shown here is derived from an EMBL/GenBank/DDBJ whole genome shotgun (WGS) entry which is preliminary data.</text>
</comment>
<dbReference type="InterPro" id="IPR005490">
    <property type="entry name" value="LD_TPept_cat_dom"/>
</dbReference>
<evidence type="ECO:0000256" key="1">
    <source>
        <dbReference type="ARBA" id="ARBA00004752"/>
    </source>
</evidence>
<dbReference type="GO" id="GO:0008360">
    <property type="term" value="P:regulation of cell shape"/>
    <property type="evidence" value="ECO:0007669"/>
    <property type="project" value="UniProtKB-UniRule"/>
</dbReference>
<evidence type="ECO:0000256" key="7">
    <source>
        <dbReference type="ARBA" id="ARBA00022984"/>
    </source>
</evidence>
<evidence type="ECO:0000256" key="3">
    <source>
        <dbReference type="ARBA" id="ARBA00022676"/>
    </source>
</evidence>
<protein>
    <recommendedName>
        <fullName evidence="11">L,D-TPase catalytic domain-containing protein</fullName>
    </recommendedName>
</protein>
<organism evidence="12 13">
    <name type="scientific">Salinarimonas ramus</name>
    <dbReference type="NCBI Taxonomy" id="690164"/>
    <lineage>
        <taxon>Bacteria</taxon>
        <taxon>Pseudomonadati</taxon>
        <taxon>Pseudomonadota</taxon>
        <taxon>Alphaproteobacteria</taxon>
        <taxon>Hyphomicrobiales</taxon>
        <taxon>Salinarimonadaceae</taxon>
        <taxon>Salinarimonas</taxon>
    </lineage>
</organism>
<evidence type="ECO:0000313" key="12">
    <source>
        <dbReference type="EMBL" id="GGK29419.1"/>
    </source>
</evidence>
<dbReference type="CDD" id="cd16913">
    <property type="entry name" value="YkuD_like"/>
    <property type="match status" value="1"/>
</dbReference>
<dbReference type="PANTHER" id="PTHR30582:SF24">
    <property type="entry name" value="L,D-TRANSPEPTIDASE ERFK_SRFK-RELATED"/>
    <property type="match status" value="1"/>
</dbReference>
<evidence type="ECO:0000256" key="2">
    <source>
        <dbReference type="ARBA" id="ARBA00005992"/>
    </source>
</evidence>
<dbReference type="Proteomes" id="UP000600449">
    <property type="component" value="Unassembled WGS sequence"/>
</dbReference>
<dbReference type="GO" id="GO:0071555">
    <property type="term" value="P:cell wall organization"/>
    <property type="evidence" value="ECO:0007669"/>
    <property type="project" value="UniProtKB-UniRule"/>
</dbReference>
<dbReference type="PROSITE" id="PS52029">
    <property type="entry name" value="LD_TPASE"/>
    <property type="match status" value="1"/>
</dbReference>
<keyword evidence="3" id="KW-0328">Glycosyltransferase</keyword>
<name>A0A917Q7V6_9HYPH</name>
<keyword evidence="7 9" id="KW-0573">Peptidoglycan synthesis</keyword>
<dbReference type="FunFam" id="2.40.440.10:FF:000002">
    <property type="entry name" value="L,D-transpeptidase ErfK/SrfK"/>
    <property type="match status" value="1"/>
</dbReference>
<gene>
    <name evidence="12" type="ORF">GCM10011322_14760</name>
</gene>
<dbReference type="AlphaFoldDB" id="A0A917Q7V6"/>
<dbReference type="RefSeq" id="WP_188911235.1">
    <property type="nucleotide sequence ID" value="NZ_BMMF01000004.1"/>
</dbReference>
<dbReference type="PROSITE" id="PS51257">
    <property type="entry name" value="PROKAR_LIPOPROTEIN"/>
    <property type="match status" value="1"/>
</dbReference>
<dbReference type="SUPFAM" id="SSF141523">
    <property type="entry name" value="L,D-transpeptidase catalytic domain-like"/>
    <property type="match status" value="1"/>
</dbReference>
<dbReference type="PANTHER" id="PTHR30582">
    <property type="entry name" value="L,D-TRANSPEPTIDASE"/>
    <property type="match status" value="1"/>
</dbReference>
<sequence>MLARLLLVTSIGALAACNNATTVADGADGSRGSWVSPAVLAQSVALDGTAAWYTGYKDDEPHDIPLVNRALMRPELMRQRVEYTGGEAPGTLVVDIDDRFLYLVEGDGKAMRYGIGVGRNGFSWRGAARVGRKGVWPGWGPTDNMLRINPDLPTYMEGGLENPLGARALYLYQGDRDTLFRIHGTNEPWSIGEAVSSGCVRMLNEDVVDLYERVPVGARVIVRRG</sequence>
<dbReference type="Gene3D" id="2.40.440.10">
    <property type="entry name" value="L,D-transpeptidase catalytic domain-like"/>
    <property type="match status" value="1"/>
</dbReference>
<keyword evidence="13" id="KW-1185">Reference proteome</keyword>
<dbReference type="GO" id="GO:0016757">
    <property type="term" value="F:glycosyltransferase activity"/>
    <property type="evidence" value="ECO:0007669"/>
    <property type="project" value="UniProtKB-KW"/>
</dbReference>
<feature type="active site" description="Nucleophile" evidence="9">
    <location>
        <position position="199"/>
    </location>
</feature>
<evidence type="ECO:0000256" key="5">
    <source>
        <dbReference type="ARBA" id="ARBA00022801"/>
    </source>
</evidence>
<dbReference type="GO" id="GO:0071972">
    <property type="term" value="F:peptidoglycan L,D-transpeptidase activity"/>
    <property type="evidence" value="ECO:0007669"/>
    <property type="project" value="TreeGrafter"/>
</dbReference>
<evidence type="ECO:0000259" key="11">
    <source>
        <dbReference type="PROSITE" id="PS52029"/>
    </source>
</evidence>
<feature type="domain" description="L,D-TPase catalytic" evidence="11">
    <location>
        <begin position="90"/>
        <end position="223"/>
    </location>
</feature>